<evidence type="ECO:0000259" key="2">
    <source>
        <dbReference type="PROSITE" id="PS50172"/>
    </source>
</evidence>
<feature type="compositionally biased region" description="Low complexity" evidence="1">
    <location>
        <begin position="175"/>
        <end position="187"/>
    </location>
</feature>
<keyword evidence="3" id="KW-0436">Ligase</keyword>
<organism evidence="3 4">
    <name type="scientific">Corynebacterium provencense</name>
    <dbReference type="NCBI Taxonomy" id="1737425"/>
    <lineage>
        <taxon>Bacteria</taxon>
        <taxon>Bacillati</taxon>
        <taxon>Actinomycetota</taxon>
        <taxon>Actinomycetes</taxon>
        <taxon>Mycobacteriales</taxon>
        <taxon>Corynebacteriaceae</taxon>
        <taxon>Corynebacterium</taxon>
    </lineage>
</organism>
<name>A0A2Z3YT66_9CORY</name>
<dbReference type="STRING" id="1737425.GCA_900049755_02541"/>
<reference evidence="4" key="1">
    <citation type="submission" date="2017-11" db="EMBL/GenBank/DDBJ databases">
        <title>Otitis media/interna in a cat caused by the recently described species Corynebacterium provencense.</title>
        <authorList>
            <person name="Kittl S."/>
            <person name="Brodard I."/>
            <person name="Rychener L."/>
            <person name="Jores J."/>
            <person name="Roosje P."/>
            <person name="Gobeli Brawand S."/>
        </authorList>
    </citation>
    <scope>NUCLEOTIDE SEQUENCE [LARGE SCALE GENOMIC DNA]</scope>
    <source>
        <strain evidence="4">17KM38</strain>
    </source>
</reference>
<dbReference type="AlphaFoldDB" id="A0A2Z3YT66"/>
<feature type="region of interest" description="Disordered" evidence="1">
    <location>
        <begin position="135"/>
        <end position="226"/>
    </location>
</feature>
<dbReference type="InterPro" id="IPR036420">
    <property type="entry name" value="BRCT_dom_sf"/>
</dbReference>
<evidence type="ECO:0000313" key="4">
    <source>
        <dbReference type="Proteomes" id="UP000247696"/>
    </source>
</evidence>
<sequence length="323" mass="33756">MTDDSRHSAAQSSSETPDDAVTVTAHGAVVTVASDGVHVHRTPMGRTLLPPELTVRRDQLRGWYHHAPTAASPGWIQFSLQDIPEFGVARPLRGYPATHGVSTVVAFAPGQDSEFTAVHAALTALQSGLRPEDATLALPGDAGPLPATAVGDADSTAPASGGGATTAEVGDSGGDRSSGSPTSPGTGRPDRGGRQGARHSGGGDWKRVSTPDVVPEPDLTADADSPVFGQNVTVTGDFDPYSKGEVWDMIAAAGGTVGKNVTKKTTVLVVGTWESVTSKEKRARELNEKGQGIEIWSFDEFLDKIGRPRRPDFSEVRDTDAPF</sequence>
<feature type="domain" description="BRCT" evidence="2">
    <location>
        <begin position="222"/>
        <end position="295"/>
    </location>
</feature>
<dbReference type="InterPro" id="IPR001357">
    <property type="entry name" value="BRCT_dom"/>
</dbReference>
<proteinExistence type="predicted"/>
<protein>
    <submittedName>
        <fullName evidence="3">DNA ligase</fullName>
        <ecNumber evidence="3">6.5.1.2</ecNumber>
    </submittedName>
</protein>
<evidence type="ECO:0000256" key="1">
    <source>
        <dbReference type="SAM" id="MobiDB-lite"/>
    </source>
</evidence>
<dbReference type="EC" id="6.5.1.2" evidence="3"/>
<dbReference type="OrthoDB" id="9803913at2"/>
<gene>
    <name evidence="3" type="primary">ligA_2</name>
    <name evidence="3" type="ORF">Csp1_16160</name>
</gene>
<dbReference type="GO" id="GO:0003911">
    <property type="term" value="F:DNA ligase (NAD+) activity"/>
    <property type="evidence" value="ECO:0007669"/>
    <property type="project" value="UniProtKB-EC"/>
</dbReference>
<feature type="region of interest" description="Disordered" evidence="1">
    <location>
        <begin position="1"/>
        <end position="22"/>
    </location>
</feature>
<keyword evidence="4" id="KW-1185">Reference proteome</keyword>
<dbReference type="Pfam" id="PF00533">
    <property type="entry name" value="BRCT"/>
    <property type="match status" value="1"/>
</dbReference>
<dbReference type="PROSITE" id="PS50172">
    <property type="entry name" value="BRCT"/>
    <property type="match status" value="1"/>
</dbReference>
<dbReference type="CDD" id="cd17748">
    <property type="entry name" value="BRCT_DNA_ligase_like"/>
    <property type="match status" value="1"/>
</dbReference>
<evidence type="ECO:0000313" key="3">
    <source>
        <dbReference type="EMBL" id="AWT26400.1"/>
    </source>
</evidence>
<accession>A0A2Z3YT66</accession>
<dbReference type="KEGG" id="cpre:Csp1_16160"/>
<dbReference type="Gene3D" id="3.40.50.10190">
    <property type="entry name" value="BRCT domain"/>
    <property type="match status" value="1"/>
</dbReference>
<dbReference type="RefSeq" id="WP_110481522.1">
    <property type="nucleotide sequence ID" value="NZ_CP024988.1"/>
</dbReference>
<dbReference type="Proteomes" id="UP000247696">
    <property type="component" value="Chromosome"/>
</dbReference>
<dbReference type="EMBL" id="CP024988">
    <property type="protein sequence ID" value="AWT26400.1"/>
    <property type="molecule type" value="Genomic_DNA"/>
</dbReference>
<dbReference type="SUPFAM" id="SSF52113">
    <property type="entry name" value="BRCT domain"/>
    <property type="match status" value="1"/>
</dbReference>